<dbReference type="eggNOG" id="KOG0017">
    <property type="taxonomic scope" value="Eukaryota"/>
</dbReference>
<dbReference type="InterPro" id="IPR000477">
    <property type="entry name" value="RT_dom"/>
</dbReference>
<gene>
    <name evidence="2" type="ORF">TCM_035762</name>
</gene>
<dbReference type="Proteomes" id="UP000026915">
    <property type="component" value="Chromosome 8"/>
</dbReference>
<dbReference type="Gramene" id="EOY16852">
    <property type="protein sequence ID" value="EOY16852"/>
    <property type="gene ID" value="TCM_035762"/>
</dbReference>
<dbReference type="HOGENOM" id="CLU_1762089_0_0_1"/>
<dbReference type="AlphaFoldDB" id="A0A061FJJ8"/>
<feature type="domain" description="Reverse transcriptase" evidence="1">
    <location>
        <begin position="13"/>
        <end position="81"/>
    </location>
</feature>
<name>A0A061FJJ8_THECC</name>
<dbReference type="SUPFAM" id="SSF56672">
    <property type="entry name" value="DNA/RNA polymerases"/>
    <property type="match status" value="1"/>
</dbReference>
<dbReference type="Gene3D" id="3.30.70.270">
    <property type="match status" value="1"/>
</dbReference>
<accession>A0A061FJJ8</accession>
<organism evidence="2 3">
    <name type="scientific">Theobroma cacao</name>
    <name type="common">Cacao</name>
    <name type="synonym">Cocoa</name>
    <dbReference type="NCBI Taxonomy" id="3641"/>
    <lineage>
        <taxon>Eukaryota</taxon>
        <taxon>Viridiplantae</taxon>
        <taxon>Streptophyta</taxon>
        <taxon>Embryophyta</taxon>
        <taxon>Tracheophyta</taxon>
        <taxon>Spermatophyta</taxon>
        <taxon>Magnoliopsida</taxon>
        <taxon>eudicotyledons</taxon>
        <taxon>Gunneridae</taxon>
        <taxon>Pentapetalae</taxon>
        <taxon>rosids</taxon>
        <taxon>malvids</taxon>
        <taxon>Malvales</taxon>
        <taxon>Malvaceae</taxon>
        <taxon>Byttnerioideae</taxon>
        <taxon>Theobroma</taxon>
    </lineage>
</organism>
<dbReference type="InterPro" id="IPR043128">
    <property type="entry name" value="Rev_trsase/Diguanyl_cyclase"/>
</dbReference>
<sequence>MEVKNMDGVSVVKEFLDVVFQAYLDKFVAVFIEDILIHSKNQEEHEQHLRIMLRTLRKDQLYAKFSKCEFWLKSVSFLGHVMVVFFGRKRNFHLMLVFRCNEKLSGFERWDGLKRDVVEYVAKFLVCQQVKAELKKPIGKLQPLPVLE</sequence>
<dbReference type="PANTHER" id="PTHR24559">
    <property type="entry name" value="TRANSPOSON TY3-I GAG-POL POLYPROTEIN"/>
    <property type="match status" value="1"/>
</dbReference>
<keyword evidence="3" id="KW-1185">Reference proteome</keyword>
<dbReference type="PANTHER" id="PTHR24559:SF444">
    <property type="entry name" value="REVERSE TRANSCRIPTASE DOMAIN-CONTAINING PROTEIN"/>
    <property type="match status" value="1"/>
</dbReference>
<evidence type="ECO:0000313" key="3">
    <source>
        <dbReference type="Proteomes" id="UP000026915"/>
    </source>
</evidence>
<dbReference type="InterPro" id="IPR043502">
    <property type="entry name" value="DNA/RNA_pol_sf"/>
</dbReference>
<reference evidence="2 3" key="1">
    <citation type="journal article" date="2013" name="Genome Biol.">
        <title>The genome sequence of the most widely cultivated cacao type and its use to identify candidate genes regulating pod color.</title>
        <authorList>
            <person name="Motamayor J.C."/>
            <person name="Mockaitis K."/>
            <person name="Schmutz J."/>
            <person name="Haiminen N."/>
            <person name="Iii D.L."/>
            <person name="Cornejo O."/>
            <person name="Findley S.D."/>
            <person name="Zheng P."/>
            <person name="Utro F."/>
            <person name="Royaert S."/>
            <person name="Saski C."/>
            <person name="Jenkins J."/>
            <person name="Podicheti R."/>
            <person name="Zhao M."/>
            <person name="Scheffler B.E."/>
            <person name="Stack J.C."/>
            <person name="Feltus F.A."/>
            <person name="Mustiga G.M."/>
            <person name="Amores F."/>
            <person name="Phillips W."/>
            <person name="Marelli J.P."/>
            <person name="May G.D."/>
            <person name="Shapiro H."/>
            <person name="Ma J."/>
            <person name="Bustamante C.D."/>
            <person name="Schnell R.J."/>
            <person name="Main D."/>
            <person name="Gilbert D."/>
            <person name="Parida L."/>
            <person name="Kuhn D.N."/>
        </authorList>
    </citation>
    <scope>NUCLEOTIDE SEQUENCE [LARGE SCALE GENOMIC DNA]</scope>
    <source>
        <strain evidence="3">cv. Matina 1-6</strain>
    </source>
</reference>
<evidence type="ECO:0000259" key="1">
    <source>
        <dbReference type="Pfam" id="PF00078"/>
    </source>
</evidence>
<dbReference type="InParanoid" id="A0A061FJJ8"/>
<dbReference type="EMBL" id="CM001886">
    <property type="protein sequence ID" value="EOY16852.1"/>
    <property type="molecule type" value="Genomic_DNA"/>
</dbReference>
<dbReference type="STRING" id="3641.A0A061FJJ8"/>
<proteinExistence type="predicted"/>
<dbReference type="InterPro" id="IPR053134">
    <property type="entry name" value="RNA-dir_DNA_polymerase"/>
</dbReference>
<evidence type="ECO:0000313" key="2">
    <source>
        <dbReference type="EMBL" id="EOY16852.1"/>
    </source>
</evidence>
<protein>
    <recommendedName>
        <fullName evidence="1">Reverse transcriptase domain-containing protein</fullName>
    </recommendedName>
</protein>
<dbReference type="Pfam" id="PF00078">
    <property type="entry name" value="RVT_1"/>
    <property type="match status" value="1"/>
</dbReference>